<dbReference type="Proteomes" id="UP001447188">
    <property type="component" value="Unassembled WGS sequence"/>
</dbReference>
<protein>
    <submittedName>
        <fullName evidence="2">Uncharacterized protein</fullName>
    </submittedName>
</protein>
<feature type="compositionally biased region" description="Acidic residues" evidence="1">
    <location>
        <begin position="339"/>
        <end position="365"/>
    </location>
</feature>
<feature type="region of interest" description="Disordered" evidence="1">
    <location>
        <begin position="295"/>
        <end position="371"/>
    </location>
</feature>
<keyword evidence="3" id="KW-1185">Reference proteome</keyword>
<dbReference type="EMBL" id="JBBBZM010000026">
    <property type="protein sequence ID" value="KAL0638133.1"/>
    <property type="molecule type" value="Genomic_DNA"/>
</dbReference>
<evidence type="ECO:0000313" key="2">
    <source>
        <dbReference type="EMBL" id="KAL0638133.1"/>
    </source>
</evidence>
<gene>
    <name evidence="2" type="ORF">Q9L58_002915</name>
</gene>
<evidence type="ECO:0000256" key="1">
    <source>
        <dbReference type="SAM" id="MobiDB-lite"/>
    </source>
</evidence>
<reference evidence="2 3" key="1">
    <citation type="submission" date="2024-02" db="EMBL/GenBank/DDBJ databases">
        <title>Discinaceae phylogenomics.</title>
        <authorList>
            <person name="Dirks A.C."/>
            <person name="James T.Y."/>
        </authorList>
    </citation>
    <scope>NUCLEOTIDE SEQUENCE [LARGE SCALE GENOMIC DNA]</scope>
    <source>
        <strain evidence="2 3">ACD0624</strain>
    </source>
</reference>
<name>A0ABR3GQI2_9PEZI</name>
<feature type="compositionally biased region" description="Acidic residues" evidence="1">
    <location>
        <begin position="299"/>
        <end position="318"/>
    </location>
</feature>
<feature type="compositionally biased region" description="Polar residues" evidence="1">
    <location>
        <begin position="212"/>
        <end position="222"/>
    </location>
</feature>
<accession>A0ABR3GQI2</accession>
<proteinExistence type="predicted"/>
<organism evidence="2 3">
    <name type="scientific">Discina gigas</name>
    <dbReference type="NCBI Taxonomy" id="1032678"/>
    <lineage>
        <taxon>Eukaryota</taxon>
        <taxon>Fungi</taxon>
        <taxon>Dikarya</taxon>
        <taxon>Ascomycota</taxon>
        <taxon>Pezizomycotina</taxon>
        <taxon>Pezizomycetes</taxon>
        <taxon>Pezizales</taxon>
        <taxon>Discinaceae</taxon>
        <taxon>Discina</taxon>
    </lineage>
</organism>
<comment type="caution">
    <text evidence="2">The sequence shown here is derived from an EMBL/GenBank/DDBJ whole genome shotgun (WGS) entry which is preliminary data.</text>
</comment>
<evidence type="ECO:0000313" key="3">
    <source>
        <dbReference type="Proteomes" id="UP001447188"/>
    </source>
</evidence>
<sequence length="371" mass="40867">MWVPIRITKLYPPPTVVPPKLTYLTDLAYKQRVSTELALALANQIVKEMMGNGQSKEENAFVLSQLQLGMAPLIFALFHFLETYRERKLEHLLQIDCAAGPSKMLGPLSHEKNMAIQSEILKHYPDELLLQVHQMYHLLLHLLLRRLNPVALPFGVRTLGRWNAQRPTNQAFAKLLVLGGIREVWGLYRIKGYSRRRRAFDKYLKKLDSGEKTQSNPKSSHTPGLISTVASGSAGRTVPGRGPSLDIPSKLARLDVDELMDVWTPAAEERLLSREIVGSLDEVGCCGQFVSQLLGSTAESDESDDDEEGSEDGDDSGDDAAVQGVAGMHYIGGATGDDSAWEDDDLTEGEHDDDDYGGSFGDDEQVGTSSS</sequence>
<feature type="region of interest" description="Disordered" evidence="1">
    <location>
        <begin position="210"/>
        <end position="247"/>
    </location>
</feature>